<dbReference type="Gene3D" id="3.40.50.150">
    <property type="entry name" value="Vaccinia Virus protein VP39"/>
    <property type="match status" value="1"/>
</dbReference>
<gene>
    <name evidence="2" type="ORF">ACFPWU_06070</name>
</gene>
<evidence type="ECO:0000313" key="3">
    <source>
        <dbReference type="Proteomes" id="UP001596098"/>
    </source>
</evidence>
<dbReference type="InterPro" id="IPR029063">
    <property type="entry name" value="SAM-dependent_MTases_sf"/>
</dbReference>
<dbReference type="GO" id="GO:0102208">
    <property type="term" value="F:2-polyprenyl-6-hydroxyphenol methylase activity"/>
    <property type="evidence" value="ECO:0007669"/>
    <property type="project" value="UniProtKB-EC"/>
</dbReference>
<proteinExistence type="predicted"/>
<keyword evidence="3" id="KW-1185">Reference proteome</keyword>
<accession>A0ABW1QUS9</accession>
<reference evidence="3" key="1">
    <citation type="journal article" date="2019" name="Int. J. Syst. Evol. Microbiol.">
        <title>The Global Catalogue of Microorganisms (GCM) 10K type strain sequencing project: providing services to taxonomists for standard genome sequencing and annotation.</title>
        <authorList>
            <consortium name="The Broad Institute Genomics Platform"/>
            <consortium name="The Broad Institute Genome Sequencing Center for Infectious Disease"/>
            <person name="Wu L."/>
            <person name="Ma J."/>
        </authorList>
    </citation>
    <scope>NUCLEOTIDE SEQUENCE [LARGE SCALE GENOMIC DNA]</scope>
    <source>
        <strain evidence="3">DFY28</strain>
    </source>
</reference>
<evidence type="ECO:0000313" key="2">
    <source>
        <dbReference type="EMBL" id="MFC6153231.1"/>
    </source>
</evidence>
<evidence type="ECO:0000259" key="1">
    <source>
        <dbReference type="Pfam" id="PF08241"/>
    </source>
</evidence>
<dbReference type="EMBL" id="JBHSQI010000003">
    <property type="protein sequence ID" value="MFC6153231.1"/>
    <property type="molecule type" value="Genomic_DNA"/>
</dbReference>
<protein>
    <submittedName>
        <fullName evidence="2">Class I SAM-dependent methyltransferase</fullName>
        <ecNumber evidence="2">2.1.1.222</ecNumber>
        <ecNumber evidence="2">2.1.1.64</ecNumber>
    </submittedName>
</protein>
<organism evidence="2 3">
    <name type="scientific">Nocardioides yefusunii</name>
    <dbReference type="NCBI Taxonomy" id="2500546"/>
    <lineage>
        <taxon>Bacteria</taxon>
        <taxon>Bacillati</taxon>
        <taxon>Actinomycetota</taxon>
        <taxon>Actinomycetes</taxon>
        <taxon>Propionibacteriales</taxon>
        <taxon>Nocardioidaceae</taxon>
        <taxon>Nocardioides</taxon>
    </lineage>
</organism>
<dbReference type="GO" id="GO:0032259">
    <property type="term" value="P:methylation"/>
    <property type="evidence" value="ECO:0007669"/>
    <property type="project" value="UniProtKB-KW"/>
</dbReference>
<dbReference type="Proteomes" id="UP001596098">
    <property type="component" value="Unassembled WGS sequence"/>
</dbReference>
<comment type="caution">
    <text evidence="2">The sequence shown here is derived from an EMBL/GenBank/DDBJ whole genome shotgun (WGS) entry which is preliminary data.</text>
</comment>
<dbReference type="SUPFAM" id="SSF53335">
    <property type="entry name" value="S-adenosyl-L-methionine-dependent methyltransferases"/>
    <property type="match status" value="1"/>
</dbReference>
<dbReference type="RefSeq" id="WP_239022059.1">
    <property type="nucleotide sequence ID" value="NZ_CP034929.1"/>
</dbReference>
<name>A0ABW1QUS9_9ACTN</name>
<dbReference type="GO" id="GO:0061542">
    <property type="term" value="F:3-demethylubiquinol 3-O-methyltransferase activity"/>
    <property type="evidence" value="ECO:0007669"/>
    <property type="project" value="UniProtKB-EC"/>
</dbReference>
<dbReference type="CDD" id="cd02440">
    <property type="entry name" value="AdoMet_MTases"/>
    <property type="match status" value="1"/>
</dbReference>
<keyword evidence="2" id="KW-0489">Methyltransferase</keyword>
<dbReference type="EC" id="2.1.1.64" evidence="2"/>
<dbReference type="Pfam" id="PF08241">
    <property type="entry name" value="Methyltransf_11"/>
    <property type="match status" value="1"/>
</dbReference>
<sequence>MIQTTPTDATVEAPFADDWRRSVKLFRSFLTEQTDPHGFYGLIAEDTVQMMQRHMTLEGARIADFGGGAGFYSDAFARRGATSLVVDLDHDEVKAHGVRHPLSVVARAEQAPLADGSVDIGFSSNMLEHVPDLAGTCDQIARVVRPGGHVVLSYTAWYGPWGGHETSPWHLLGGRRAAERYERVNGRPPKNLFGESMYAATVAEGLRWAASRDDLEIVEERPRYLPPASRHLLRIPGIREVFTWNLWQVLRKRP</sequence>
<keyword evidence="2" id="KW-0808">Transferase</keyword>
<dbReference type="InterPro" id="IPR013216">
    <property type="entry name" value="Methyltransf_11"/>
</dbReference>
<dbReference type="EC" id="2.1.1.222" evidence="2"/>
<feature type="domain" description="Methyltransferase type 11" evidence="1">
    <location>
        <begin position="64"/>
        <end position="152"/>
    </location>
</feature>